<evidence type="ECO:0000256" key="1">
    <source>
        <dbReference type="ARBA" id="ARBA00022441"/>
    </source>
</evidence>
<evidence type="ECO:0000256" key="3">
    <source>
        <dbReference type="ARBA" id="ARBA00023203"/>
    </source>
</evidence>
<dbReference type="InterPro" id="IPR011333">
    <property type="entry name" value="SKP1/BTB/POZ_sf"/>
</dbReference>
<keyword evidence="2" id="KW-0677">Repeat</keyword>
<evidence type="ECO:0000313" key="6">
    <source>
        <dbReference type="Proteomes" id="UP000078200"/>
    </source>
</evidence>
<dbReference type="InterPro" id="IPR000210">
    <property type="entry name" value="BTB/POZ_dom"/>
</dbReference>
<dbReference type="VEuPathDB" id="VectorBase:GAUT036884"/>
<keyword evidence="1" id="KW-0880">Kelch repeat</keyword>
<dbReference type="Gene3D" id="3.30.710.10">
    <property type="entry name" value="Potassium Channel Kv1.1, Chain A"/>
    <property type="match status" value="1"/>
</dbReference>
<feature type="domain" description="BTB" evidence="4">
    <location>
        <begin position="19"/>
        <end position="87"/>
    </location>
</feature>
<dbReference type="PROSITE" id="PS50097">
    <property type="entry name" value="BTB"/>
    <property type="match status" value="1"/>
</dbReference>
<dbReference type="STRING" id="7395.A0A1A9VGZ6"/>
<dbReference type="Proteomes" id="UP000078200">
    <property type="component" value="Unassembled WGS sequence"/>
</dbReference>
<name>A0A1A9VGZ6_GLOAU</name>
<accession>A0A1A9VGZ6</accession>
<protein>
    <submittedName>
        <fullName evidence="5">BTB domain-containing protein</fullName>
    </submittedName>
</protein>
<organism evidence="5 6">
    <name type="scientific">Glossina austeni</name>
    <name type="common">Savannah tsetse fly</name>
    <dbReference type="NCBI Taxonomy" id="7395"/>
    <lineage>
        <taxon>Eukaryota</taxon>
        <taxon>Metazoa</taxon>
        <taxon>Ecdysozoa</taxon>
        <taxon>Arthropoda</taxon>
        <taxon>Hexapoda</taxon>
        <taxon>Insecta</taxon>
        <taxon>Pterygota</taxon>
        <taxon>Neoptera</taxon>
        <taxon>Endopterygota</taxon>
        <taxon>Diptera</taxon>
        <taxon>Brachycera</taxon>
        <taxon>Muscomorpha</taxon>
        <taxon>Hippoboscoidea</taxon>
        <taxon>Glossinidae</taxon>
        <taxon>Glossina</taxon>
    </lineage>
</organism>
<dbReference type="CDD" id="cd18186">
    <property type="entry name" value="BTB_POZ_ZBTB_KLHL-like"/>
    <property type="match status" value="1"/>
</dbReference>
<dbReference type="PANTHER" id="PTHR24412">
    <property type="entry name" value="KELCH PROTEIN"/>
    <property type="match status" value="1"/>
</dbReference>
<dbReference type="InterPro" id="IPR011705">
    <property type="entry name" value="BACK"/>
</dbReference>
<dbReference type="Gene3D" id="1.25.40.420">
    <property type="match status" value="1"/>
</dbReference>
<keyword evidence="6" id="KW-1185">Reference proteome</keyword>
<evidence type="ECO:0000256" key="2">
    <source>
        <dbReference type="ARBA" id="ARBA00022737"/>
    </source>
</evidence>
<dbReference type="PANTHER" id="PTHR24412:SF489">
    <property type="entry name" value="RING FINGER DOMAIN AND KELCH REPEAT-CONTAINING PROTEIN DDB_G0271372"/>
    <property type="match status" value="1"/>
</dbReference>
<keyword evidence="3" id="KW-0009">Actin-binding</keyword>
<proteinExistence type="predicted"/>
<dbReference type="Pfam" id="PF07707">
    <property type="entry name" value="BACK"/>
    <property type="match status" value="1"/>
</dbReference>
<dbReference type="SMART" id="SM00225">
    <property type="entry name" value="BTB"/>
    <property type="match status" value="1"/>
</dbReference>
<evidence type="ECO:0000259" key="4">
    <source>
        <dbReference type="PROSITE" id="PS50097"/>
    </source>
</evidence>
<dbReference type="Pfam" id="PF00651">
    <property type="entry name" value="BTB"/>
    <property type="match status" value="1"/>
</dbReference>
<dbReference type="AlphaFoldDB" id="A0A1A9VGZ6"/>
<evidence type="ECO:0000313" key="5">
    <source>
        <dbReference type="EnsemblMetazoa" id="GAUT036884-PA"/>
    </source>
</evidence>
<dbReference type="SUPFAM" id="SSF54695">
    <property type="entry name" value="POZ domain"/>
    <property type="match status" value="1"/>
</dbReference>
<sequence length="311" mass="35804">MRPDCLKTLNRQGCDQRDCDFIWKVNGECMYAHKAVFAAHSPFFEDIYQLSENDKENIATIKNDSVDACAMKTIIDYLYNGEIKIAEDVGQSLLVTSNFLQMDWVEQQCKQQFKSSVELGNSFSIWGFAGELNADCVFGEELADHCFRYILRHFPQLIEDEGFLKLSIEKVEAILTHDGLCVQNEENAFKSVFHWINYGPEGRKSYLGKLMKHVDSRLFKPRFLRDYARSESLLNKELLRSLSNRKRKLGCWPDDIKALSRYGIPFPADHAATYKSHKKAANHLPLNECTESLTVSPMKERSGSNCYLIRK</sequence>
<reference evidence="5" key="1">
    <citation type="submission" date="2020-05" db="UniProtKB">
        <authorList>
            <consortium name="EnsemblMetazoa"/>
        </authorList>
    </citation>
    <scope>IDENTIFICATION</scope>
    <source>
        <strain evidence="5">TTRI</strain>
    </source>
</reference>
<dbReference type="EnsemblMetazoa" id="GAUT036884-RA">
    <property type="protein sequence ID" value="GAUT036884-PA"/>
    <property type="gene ID" value="GAUT036884"/>
</dbReference>
<dbReference type="SMART" id="SM00875">
    <property type="entry name" value="BACK"/>
    <property type="match status" value="1"/>
</dbReference>